<dbReference type="Pfam" id="PF12937">
    <property type="entry name" value="F-box-like"/>
    <property type="match status" value="1"/>
</dbReference>
<dbReference type="AlphaFoldDB" id="E1Z232"/>
<evidence type="ECO:0000256" key="1">
    <source>
        <dbReference type="SAM" id="MobiDB-lite"/>
    </source>
</evidence>
<dbReference type="RefSeq" id="XP_005851696.1">
    <property type="nucleotide sequence ID" value="XM_005851634.1"/>
</dbReference>
<gene>
    <name evidence="3" type="ORF">CHLNCDRAFT_132982</name>
</gene>
<dbReference type="InterPro" id="IPR001810">
    <property type="entry name" value="F-box_dom"/>
</dbReference>
<dbReference type="GeneID" id="17359041"/>
<evidence type="ECO:0000259" key="2">
    <source>
        <dbReference type="PROSITE" id="PS50181"/>
    </source>
</evidence>
<protein>
    <recommendedName>
        <fullName evidence="2">F-box domain-containing protein</fullName>
    </recommendedName>
</protein>
<feature type="compositionally biased region" description="Low complexity" evidence="1">
    <location>
        <begin position="102"/>
        <end position="129"/>
    </location>
</feature>
<feature type="region of interest" description="Disordered" evidence="1">
    <location>
        <begin position="101"/>
        <end position="140"/>
    </location>
</feature>
<dbReference type="InterPro" id="IPR036047">
    <property type="entry name" value="F-box-like_dom_sf"/>
</dbReference>
<proteinExistence type="predicted"/>
<dbReference type="Proteomes" id="UP000008141">
    <property type="component" value="Unassembled WGS sequence"/>
</dbReference>
<evidence type="ECO:0000313" key="4">
    <source>
        <dbReference type="Proteomes" id="UP000008141"/>
    </source>
</evidence>
<keyword evidence="4" id="KW-1185">Reference proteome</keyword>
<dbReference type="PROSITE" id="PS50181">
    <property type="entry name" value="FBOX"/>
    <property type="match status" value="1"/>
</dbReference>
<accession>E1Z232</accession>
<dbReference type="SUPFAM" id="SSF81383">
    <property type="entry name" value="F-box domain"/>
    <property type="match status" value="1"/>
</dbReference>
<feature type="domain" description="F-box" evidence="2">
    <location>
        <begin position="12"/>
        <end position="58"/>
    </location>
</feature>
<dbReference type="InParanoid" id="E1Z232"/>
<dbReference type="Gene3D" id="1.20.1280.50">
    <property type="match status" value="1"/>
</dbReference>
<dbReference type="EMBL" id="GL433835">
    <property type="protein sequence ID" value="EFN59594.1"/>
    <property type="molecule type" value="Genomic_DNA"/>
</dbReference>
<reference evidence="3 4" key="1">
    <citation type="journal article" date="2010" name="Plant Cell">
        <title>The Chlorella variabilis NC64A genome reveals adaptation to photosymbiosis, coevolution with viruses, and cryptic sex.</title>
        <authorList>
            <person name="Blanc G."/>
            <person name="Duncan G."/>
            <person name="Agarkova I."/>
            <person name="Borodovsky M."/>
            <person name="Gurnon J."/>
            <person name="Kuo A."/>
            <person name="Lindquist E."/>
            <person name="Lucas S."/>
            <person name="Pangilinan J."/>
            <person name="Polle J."/>
            <person name="Salamov A."/>
            <person name="Terry A."/>
            <person name="Yamada T."/>
            <person name="Dunigan D.D."/>
            <person name="Grigoriev I.V."/>
            <person name="Claverie J.M."/>
            <person name="Van Etten J.L."/>
        </authorList>
    </citation>
    <scope>NUCLEOTIDE SEQUENCE [LARGE SCALE GENOMIC DNA]</scope>
    <source>
        <strain evidence="3 4">NC64A</strain>
    </source>
</reference>
<dbReference type="KEGG" id="cvr:CHLNCDRAFT_132982"/>
<name>E1Z232_CHLVA</name>
<organism evidence="4">
    <name type="scientific">Chlorella variabilis</name>
    <name type="common">Green alga</name>
    <dbReference type="NCBI Taxonomy" id="554065"/>
    <lineage>
        <taxon>Eukaryota</taxon>
        <taxon>Viridiplantae</taxon>
        <taxon>Chlorophyta</taxon>
        <taxon>core chlorophytes</taxon>
        <taxon>Trebouxiophyceae</taxon>
        <taxon>Chlorellales</taxon>
        <taxon>Chlorellaceae</taxon>
        <taxon>Chlorella clade</taxon>
        <taxon>Chlorella</taxon>
    </lineage>
</organism>
<evidence type="ECO:0000313" key="3">
    <source>
        <dbReference type="EMBL" id="EFN59594.1"/>
    </source>
</evidence>
<dbReference type="OrthoDB" id="3219396at2759"/>
<sequence>MKRAELDSAACAATFQALPPDLLLHILGLLSAQDLAAVSIQDTYVRQVASDRTLWEPLALARWPGADAERQYAGNWHRLYLVRAPLNHTFPLAADRVRAVTAAQQQRHAEQQQVQRGAGSRGESSAAAAGAGGQGGHSGRAASVAALPHLAFEDVMRQTFNAGLACSKDRAVRRTAEWRELKTDLTWWATQRPEVVVAFIRSTHEALAAGGRGGWSDTPWRRSAVAFLLDLGLLVGAHASVANRVASEARALDRAISAVQREASSAVAGPDGIPAEHWWFN</sequence>